<dbReference type="Proteomes" id="UP000199403">
    <property type="component" value="Unassembled WGS sequence"/>
</dbReference>
<keyword evidence="2" id="KW-1185">Reference proteome</keyword>
<dbReference type="GO" id="GO:0046872">
    <property type="term" value="F:metal ion binding"/>
    <property type="evidence" value="ECO:0007669"/>
    <property type="project" value="InterPro"/>
</dbReference>
<dbReference type="OrthoDB" id="677920at2"/>
<dbReference type="SUPFAM" id="SSF55008">
    <property type="entry name" value="HMA, heavy metal-associated domain"/>
    <property type="match status" value="1"/>
</dbReference>
<dbReference type="Gene3D" id="3.30.70.100">
    <property type="match status" value="1"/>
</dbReference>
<evidence type="ECO:0000313" key="2">
    <source>
        <dbReference type="Proteomes" id="UP000199403"/>
    </source>
</evidence>
<evidence type="ECO:0000313" key="1">
    <source>
        <dbReference type="EMBL" id="SEJ12408.1"/>
    </source>
</evidence>
<organism evidence="1 2">
    <name type="scientific">Cyclobacterium xiamenense</name>
    <dbReference type="NCBI Taxonomy" id="1297121"/>
    <lineage>
        <taxon>Bacteria</taxon>
        <taxon>Pseudomonadati</taxon>
        <taxon>Bacteroidota</taxon>
        <taxon>Cytophagia</taxon>
        <taxon>Cytophagales</taxon>
        <taxon>Cyclobacteriaceae</taxon>
        <taxon>Cyclobacterium</taxon>
    </lineage>
</organism>
<dbReference type="InterPro" id="IPR036163">
    <property type="entry name" value="HMA_dom_sf"/>
</dbReference>
<protein>
    <submittedName>
        <fullName evidence="1">Copper chaperone CopZ</fullName>
    </submittedName>
</protein>
<name>A0A1H6W616_9BACT</name>
<dbReference type="EMBL" id="FNZH01000002">
    <property type="protein sequence ID" value="SEJ12408.1"/>
    <property type="molecule type" value="Genomic_DNA"/>
</dbReference>
<reference evidence="2" key="1">
    <citation type="submission" date="2016-10" db="EMBL/GenBank/DDBJ databases">
        <authorList>
            <person name="Varghese N."/>
            <person name="Submissions S."/>
        </authorList>
    </citation>
    <scope>NUCLEOTIDE SEQUENCE [LARGE SCALE GENOMIC DNA]</scope>
    <source>
        <strain evidence="2">IBRC-M 10761</strain>
    </source>
</reference>
<proteinExistence type="predicted"/>
<gene>
    <name evidence="1" type="ORF">SAMN05192553_102509</name>
</gene>
<sequence length="70" mass="7537">MSNETSMKFKTTIKCGACVAAVTPALNELVPNAWEVDLSSPDRILTIHQSVDPESVKAALEKSGYRGESI</sequence>
<accession>A0A1H6W616</accession>
<dbReference type="RefSeq" id="WP_092171510.1">
    <property type="nucleotide sequence ID" value="NZ_FNZH01000002.1"/>
</dbReference>
<dbReference type="AlphaFoldDB" id="A0A1H6W616"/>
<dbReference type="STRING" id="1416801.SAMN05192553_102509"/>